<dbReference type="SUPFAM" id="SSF102405">
    <property type="entry name" value="MCP/YpsA-like"/>
    <property type="match status" value="1"/>
</dbReference>
<dbReference type="NCBIfam" id="TIGR00725">
    <property type="entry name" value="TIGR00725 family protein"/>
    <property type="match status" value="1"/>
</dbReference>
<dbReference type="Gene3D" id="3.40.50.450">
    <property type="match status" value="1"/>
</dbReference>
<dbReference type="Pfam" id="PF18306">
    <property type="entry name" value="LDcluster4"/>
    <property type="match status" value="1"/>
</dbReference>
<dbReference type="InterPro" id="IPR005268">
    <property type="entry name" value="CHP00725"/>
</dbReference>
<accession>A0A645A6U0</accession>
<evidence type="ECO:0000313" key="1">
    <source>
        <dbReference type="EMBL" id="MPM48890.1"/>
    </source>
</evidence>
<organism evidence="1">
    <name type="scientific">bioreactor metagenome</name>
    <dbReference type="NCBI Taxonomy" id="1076179"/>
    <lineage>
        <taxon>unclassified sequences</taxon>
        <taxon>metagenomes</taxon>
        <taxon>ecological metagenomes</taxon>
    </lineage>
</organism>
<dbReference type="EMBL" id="VSSQ01012296">
    <property type="protein sequence ID" value="MPM48890.1"/>
    <property type="molecule type" value="Genomic_DNA"/>
</dbReference>
<dbReference type="PANTHER" id="PTHR43393">
    <property type="entry name" value="CYTOKININ RIBOSIDE 5'-MONOPHOSPHATE PHOSPHORIBOHYDROLASE"/>
    <property type="match status" value="1"/>
</dbReference>
<name>A0A645A6U0_9ZZZZ</name>
<dbReference type="InterPro" id="IPR052341">
    <property type="entry name" value="LOG_family_nucleotidases"/>
</dbReference>
<reference evidence="1" key="1">
    <citation type="submission" date="2019-08" db="EMBL/GenBank/DDBJ databases">
        <authorList>
            <person name="Kucharzyk K."/>
            <person name="Murdoch R.W."/>
            <person name="Higgins S."/>
            <person name="Loffler F."/>
        </authorList>
    </citation>
    <scope>NUCLEOTIDE SEQUENCE</scope>
</reference>
<comment type="caution">
    <text evidence="1">The sequence shown here is derived from an EMBL/GenBank/DDBJ whole genome shotgun (WGS) entry which is preliminary data.</text>
</comment>
<proteinExistence type="predicted"/>
<evidence type="ECO:0008006" key="2">
    <source>
        <dbReference type="Google" id="ProtNLM"/>
    </source>
</evidence>
<sequence length="177" mass="19240">MPQEPARRFVSVIGPSYCKVSDPIYSFARELGTKLVDHGFTVFSGGRRGIMEAVFRGAHESGNYFFGATVGILPDSNRHSANRFTDIAIATGIGFARNSIVAQIGDVVIALGGGSGTLSEIAFAWQYGKKIIAASNFDGWSRNLSGKKLDHRRRDSIIQAKTVDEIIAHLNKLLPEK</sequence>
<dbReference type="InterPro" id="IPR041164">
    <property type="entry name" value="LDcluster4"/>
</dbReference>
<dbReference type="AlphaFoldDB" id="A0A645A6U0"/>
<gene>
    <name evidence="1" type="ORF">SDC9_95617</name>
</gene>
<protein>
    <recommendedName>
        <fullName evidence="2">TIGR00725 family protein</fullName>
    </recommendedName>
</protein>
<dbReference type="PANTHER" id="PTHR43393:SF3">
    <property type="entry name" value="LYSINE DECARBOXYLASE-LIKE PROTEIN"/>
    <property type="match status" value="1"/>
</dbReference>
<dbReference type="GO" id="GO:0005829">
    <property type="term" value="C:cytosol"/>
    <property type="evidence" value="ECO:0007669"/>
    <property type="project" value="TreeGrafter"/>
</dbReference>